<dbReference type="RefSeq" id="WP_101893263.1">
    <property type="nucleotide sequence ID" value="NZ_CP022684.1"/>
</dbReference>
<accession>A0A2K9LK95</accession>
<sequence>MELQATLKQFHTADVQDLAWALLSPSLMKTTDHSQHCSEAFYQQAFNDILPHLIQLDQHPKPLQDHLERTTSHRLGPHFERLWLYWLRHNSRYECLAHNVQIQEEGKTLGEFDMIVQDKNSGEIEHWELAIKFYLGIPPLNNETHWLGPHQKDRLDLKFHHLVEKQLKLSTLALARKYCEQQGWKITRSRLISKGRLFYPLNAERTHPGNIEKHHLIGHWMTESDFRLHFARAQQAKFHWLDKDEWMVLRNRPATSFTHIDERLQKQRYPHPVQLLVTDWHEQPIRLFIVPENWLDRAMAILAQ</sequence>
<dbReference type="Proteomes" id="UP000235116">
    <property type="component" value="Chromosome"/>
</dbReference>
<dbReference type="EMBL" id="CP022684">
    <property type="protein sequence ID" value="AUM11925.1"/>
    <property type="molecule type" value="Genomic_DNA"/>
</dbReference>
<reference evidence="2" key="1">
    <citation type="submission" date="2017-08" db="EMBL/GenBank/DDBJ databases">
        <title>Direct submision.</title>
        <authorList>
            <person name="Kim S.-J."/>
            <person name="Rhee S.-K."/>
        </authorList>
    </citation>
    <scope>NUCLEOTIDE SEQUENCE [LARGE SCALE GENOMIC DNA]</scope>
    <source>
        <strain evidence="2">GI5</strain>
    </source>
</reference>
<proteinExistence type="predicted"/>
<dbReference type="KEGG" id="kak:Kalk_05570"/>
<evidence type="ECO:0008006" key="3">
    <source>
        <dbReference type="Google" id="ProtNLM"/>
    </source>
</evidence>
<evidence type="ECO:0000313" key="2">
    <source>
        <dbReference type="Proteomes" id="UP000235116"/>
    </source>
</evidence>
<name>A0A2K9LK95_9GAMM</name>
<dbReference type="AlphaFoldDB" id="A0A2K9LK95"/>
<keyword evidence="2" id="KW-1185">Reference proteome</keyword>
<evidence type="ECO:0000313" key="1">
    <source>
        <dbReference type="EMBL" id="AUM11925.1"/>
    </source>
</evidence>
<organism evidence="1 2">
    <name type="scientific">Ketobacter alkanivorans</name>
    <dbReference type="NCBI Taxonomy" id="1917421"/>
    <lineage>
        <taxon>Bacteria</taxon>
        <taxon>Pseudomonadati</taxon>
        <taxon>Pseudomonadota</taxon>
        <taxon>Gammaproteobacteria</taxon>
        <taxon>Pseudomonadales</taxon>
        <taxon>Ketobacteraceae</taxon>
        <taxon>Ketobacter</taxon>
    </lineage>
</organism>
<protein>
    <recommendedName>
        <fullName evidence="3">DUF1853 domain-containing protein</fullName>
    </recommendedName>
</protein>
<dbReference type="InterPro" id="IPR015003">
    <property type="entry name" value="DUF1853"/>
</dbReference>
<gene>
    <name evidence="1" type="ORF">Kalk_05570</name>
</gene>
<dbReference type="OrthoDB" id="378654at2"/>
<dbReference type="Pfam" id="PF08907">
    <property type="entry name" value="DUF1853"/>
    <property type="match status" value="1"/>
</dbReference>